<keyword evidence="1" id="KW-0732">Signal</keyword>
<accession>A0AB33BGG2</accession>
<gene>
    <name evidence="2" type="ORF">IEC338SC_1354</name>
</gene>
<reference evidence="2 3" key="1">
    <citation type="submission" date="2016-04" db="EMBL/GenBank/DDBJ databases">
        <title>Complete genome sequencing of OXA-72 bearing Acinetobacter pittii strain IEC338SC.</title>
        <authorList>
            <person name="Brasiliense D.M."/>
            <person name="Lima K.V."/>
            <person name="Souza C.O."/>
            <person name="Dutra L.G."/>
            <person name="Mamizuka E.M."/>
            <person name="Perez-Chaparro P.J."/>
            <person name="McCulloch J.A."/>
        </authorList>
    </citation>
    <scope>NUCLEOTIDE SEQUENCE [LARGE SCALE GENOMIC DNA]</scope>
    <source>
        <strain evidence="2 3">IEC338SC</strain>
    </source>
</reference>
<evidence type="ECO:0000313" key="3">
    <source>
        <dbReference type="Proteomes" id="UP000076152"/>
    </source>
</evidence>
<dbReference type="RefSeq" id="WP_063098275.1">
    <property type="nucleotide sequence ID" value="NZ_CP015145.1"/>
</dbReference>
<feature type="chain" id="PRO_5044201686" evidence="1">
    <location>
        <begin position="19"/>
        <end position="316"/>
    </location>
</feature>
<dbReference type="Proteomes" id="UP000076152">
    <property type="component" value="Chromosome"/>
</dbReference>
<organism evidence="2 3">
    <name type="scientific">Acinetobacter pittii</name>
    <name type="common">Acinetobacter genomosp. 3</name>
    <dbReference type="NCBI Taxonomy" id="48296"/>
    <lineage>
        <taxon>Bacteria</taxon>
        <taxon>Pseudomonadati</taxon>
        <taxon>Pseudomonadota</taxon>
        <taxon>Gammaproteobacteria</taxon>
        <taxon>Moraxellales</taxon>
        <taxon>Moraxellaceae</taxon>
        <taxon>Acinetobacter</taxon>
        <taxon>Acinetobacter calcoaceticus/baumannii complex</taxon>
    </lineage>
</organism>
<feature type="signal peptide" evidence="1">
    <location>
        <begin position="1"/>
        <end position="18"/>
    </location>
</feature>
<evidence type="ECO:0000256" key="1">
    <source>
        <dbReference type="SAM" id="SignalP"/>
    </source>
</evidence>
<dbReference type="EMBL" id="CP015145">
    <property type="protein sequence ID" value="AMX18496.1"/>
    <property type="molecule type" value="Genomic_DNA"/>
</dbReference>
<name>A0AB33BGG2_ACIPI</name>
<proteinExistence type="predicted"/>
<dbReference type="AlphaFoldDB" id="A0AB33BGG2"/>
<sequence length="316" mass="35891">MKKAGVLILTFIASTAFAFDYSISSDTVRKKFLDQYEKDRNSLNKQEVFLAPKVKPNWPCPISKEEQYRLVNLLQNDFLDQKITQKSSHNLKKTSGTQNSKNISNVQIIPLKAQCMNGKILGDIELRTEYDIELNQSINGLSNKTNLRSKIHKITLSRGTIKDGSLSGISKTFIQHKASNFKDSDKQPLSNTLITLELNYKDSLGNKALFIQDKKLNGVDYNLRSAFISTIDKYHTRKITYINNQISSIEFFKDGIPDGDQLGYIVGNQEKMSLIQNAFPAMHPKLVKINGKDFIETHMCMQNGVEVDRFPCNIKN</sequence>
<evidence type="ECO:0000313" key="2">
    <source>
        <dbReference type="EMBL" id="AMX18496.1"/>
    </source>
</evidence>
<protein>
    <submittedName>
        <fullName evidence="2">Uncharacterized protein</fullName>
    </submittedName>
</protein>